<evidence type="ECO:0000313" key="4">
    <source>
        <dbReference type="Proteomes" id="UP000012073"/>
    </source>
</evidence>
<gene>
    <name evidence="3" type="ORF">CHC_T00003710001</name>
</gene>
<feature type="compositionally biased region" description="Basic and acidic residues" evidence="2">
    <location>
        <begin position="145"/>
        <end position="161"/>
    </location>
</feature>
<dbReference type="KEGG" id="ccp:CHC_T00003710001"/>
<feature type="coiled-coil region" evidence="1">
    <location>
        <begin position="320"/>
        <end position="347"/>
    </location>
</feature>
<feature type="compositionally biased region" description="Basic and acidic residues" evidence="2">
    <location>
        <begin position="20"/>
        <end position="32"/>
    </location>
</feature>
<dbReference type="OrthoDB" id="10664958at2759"/>
<keyword evidence="4" id="KW-1185">Reference proteome</keyword>
<sequence>MRRSAPPAESEQTARVAPGEAEHKLPPDDTRGLDTLPPADDVPLQPARPAPDSAPPAVEIESGIDVRPDISNILHDSELNGNAVASPPSPIPRSILTSSVKSPSPKRNSVRRAVVIDPNPERTAQRESNPNMSAMSFKSSESDADSFHTAEEVADDPRDNSELDMVEVAIDDPALPETPAVDHGSDASDDFVSSRAIPEEQPVGSDEKEINESSVISTQGNATATETPLQQDPAKVEGQARAGSSNEAIPTMSMLQLSPEHSFTSLPSENLEDSVSARRTPAREHSRQGPFAPFEEYPLPSDIVTLRSADSETPLKCEDCERWRGRVEELQTKVERLTAALAARDMECASLRAKHAGKLREPNRAESRLIQERNSLRVTTEFLYRKLERYERDAHIGIGDVH</sequence>
<proteinExistence type="predicted"/>
<dbReference type="GeneID" id="17322324"/>
<keyword evidence="1" id="KW-0175">Coiled coil</keyword>
<dbReference type="AlphaFoldDB" id="R7QBF7"/>
<evidence type="ECO:0000256" key="2">
    <source>
        <dbReference type="SAM" id="MobiDB-lite"/>
    </source>
</evidence>
<dbReference type="Gramene" id="CDF34800">
    <property type="protein sequence ID" value="CDF34800"/>
    <property type="gene ID" value="CHC_T00003710001"/>
</dbReference>
<feature type="compositionally biased region" description="Polar residues" evidence="2">
    <location>
        <begin position="126"/>
        <end position="139"/>
    </location>
</feature>
<feature type="region of interest" description="Disordered" evidence="2">
    <location>
        <begin position="1"/>
        <end position="296"/>
    </location>
</feature>
<dbReference type="RefSeq" id="XP_005714619.1">
    <property type="nucleotide sequence ID" value="XM_005714562.1"/>
</dbReference>
<name>R7QBF7_CHOCR</name>
<dbReference type="EMBL" id="HG001706">
    <property type="protein sequence ID" value="CDF34800.1"/>
    <property type="molecule type" value="Genomic_DNA"/>
</dbReference>
<reference evidence="4" key="1">
    <citation type="journal article" date="2013" name="Proc. Natl. Acad. Sci. U.S.A.">
        <title>Genome structure and metabolic features in the red seaweed Chondrus crispus shed light on evolution of the Archaeplastida.</title>
        <authorList>
            <person name="Collen J."/>
            <person name="Porcel B."/>
            <person name="Carre W."/>
            <person name="Ball S.G."/>
            <person name="Chaparro C."/>
            <person name="Tonon T."/>
            <person name="Barbeyron T."/>
            <person name="Michel G."/>
            <person name="Noel B."/>
            <person name="Valentin K."/>
            <person name="Elias M."/>
            <person name="Artiguenave F."/>
            <person name="Arun A."/>
            <person name="Aury J.M."/>
            <person name="Barbosa-Neto J.F."/>
            <person name="Bothwell J.H."/>
            <person name="Bouget F.Y."/>
            <person name="Brillet L."/>
            <person name="Cabello-Hurtado F."/>
            <person name="Capella-Gutierrez S."/>
            <person name="Charrier B."/>
            <person name="Cladiere L."/>
            <person name="Cock J.M."/>
            <person name="Coelho S.M."/>
            <person name="Colleoni C."/>
            <person name="Czjzek M."/>
            <person name="Da Silva C."/>
            <person name="Delage L."/>
            <person name="Denoeud F."/>
            <person name="Deschamps P."/>
            <person name="Dittami S.M."/>
            <person name="Gabaldon T."/>
            <person name="Gachon C.M."/>
            <person name="Groisillier A."/>
            <person name="Herve C."/>
            <person name="Jabbari K."/>
            <person name="Katinka M."/>
            <person name="Kloareg B."/>
            <person name="Kowalczyk N."/>
            <person name="Labadie K."/>
            <person name="Leblanc C."/>
            <person name="Lopez P.J."/>
            <person name="McLachlan D.H."/>
            <person name="Meslet-Cladiere L."/>
            <person name="Moustafa A."/>
            <person name="Nehr Z."/>
            <person name="Nyvall Collen P."/>
            <person name="Panaud O."/>
            <person name="Partensky F."/>
            <person name="Poulain J."/>
            <person name="Rensing S.A."/>
            <person name="Rousvoal S."/>
            <person name="Samson G."/>
            <person name="Symeonidi A."/>
            <person name="Weissenbach J."/>
            <person name="Zambounis A."/>
            <person name="Wincker P."/>
            <person name="Boyen C."/>
        </authorList>
    </citation>
    <scope>NUCLEOTIDE SEQUENCE [LARGE SCALE GENOMIC DNA]</scope>
    <source>
        <strain evidence="4">cv. Stackhouse</strain>
    </source>
</reference>
<evidence type="ECO:0000256" key="1">
    <source>
        <dbReference type="SAM" id="Coils"/>
    </source>
</evidence>
<evidence type="ECO:0000313" key="3">
    <source>
        <dbReference type="EMBL" id="CDF34800.1"/>
    </source>
</evidence>
<feature type="compositionally biased region" description="Polar residues" evidence="2">
    <location>
        <begin position="242"/>
        <end position="268"/>
    </location>
</feature>
<organism evidence="3 4">
    <name type="scientific">Chondrus crispus</name>
    <name type="common">Carrageen Irish moss</name>
    <name type="synonym">Polymorpha crispa</name>
    <dbReference type="NCBI Taxonomy" id="2769"/>
    <lineage>
        <taxon>Eukaryota</taxon>
        <taxon>Rhodophyta</taxon>
        <taxon>Florideophyceae</taxon>
        <taxon>Rhodymeniophycidae</taxon>
        <taxon>Gigartinales</taxon>
        <taxon>Gigartinaceae</taxon>
        <taxon>Chondrus</taxon>
    </lineage>
</organism>
<protein>
    <submittedName>
        <fullName evidence="3">Uncharacterized protein</fullName>
    </submittedName>
</protein>
<dbReference type="Proteomes" id="UP000012073">
    <property type="component" value="Unassembled WGS sequence"/>
</dbReference>
<accession>R7QBF7</accession>
<feature type="compositionally biased region" description="Polar residues" evidence="2">
    <location>
        <begin position="95"/>
        <end position="107"/>
    </location>
</feature>
<feature type="compositionally biased region" description="Polar residues" evidence="2">
    <location>
        <begin position="212"/>
        <end position="230"/>
    </location>
</feature>